<keyword evidence="4" id="KW-1185">Reference proteome</keyword>
<dbReference type="Pfam" id="PF03795">
    <property type="entry name" value="YCII"/>
    <property type="match status" value="1"/>
</dbReference>
<proteinExistence type="inferred from homology"/>
<accession>A0ABW9AKL3</accession>
<comment type="caution">
    <text evidence="3">The sequence shown here is derived from an EMBL/GenBank/DDBJ whole genome shotgun (WGS) entry which is preliminary data.</text>
</comment>
<sequence length="98" mass="10930">MHYLLMYDLVSDYLERRAAYRDEHLRLAWAATERGELLLAGALAEPTDTAMLLFQGDSAAAAEAFAKADPYVFAGLVTRWRVRQWTTVVGEGAANPVR</sequence>
<comment type="similarity">
    <text evidence="1">Belongs to the YciI family.</text>
</comment>
<dbReference type="InterPro" id="IPR051807">
    <property type="entry name" value="Sec-metab_biosynth-assoc"/>
</dbReference>
<dbReference type="PANTHER" id="PTHR33606:SF3">
    <property type="entry name" value="PROTEIN YCII"/>
    <property type="match status" value="1"/>
</dbReference>
<organism evidence="3 4">
    <name type="scientific">Paraburkholderia dipogonis</name>
    <dbReference type="NCBI Taxonomy" id="1211383"/>
    <lineage>
        <taxon>Bacteria</taxon>
        <taxon>Pseudomonadati</taxon>
        <taxon>Pseudomonadota</taxon>
        <taxon>Betaproteobacteria</taxon>
        <taxon>Burkholderiales</taxon>
        <taxon>Burkholderiaceae</taxon>
        <taxon>Paraburkholderia</taxon>
    </lineage>
</organism>
<evidence type="ECO:0000313" key="4">
    <source>
        <dbReference type="Proteomes" id="UP001629230"/>
    </source>
</evidence>
<evidence type="ECO:0000259" key="2">
    <source>
        <dbReference type="Pfam" id="PF03795"/>
    </source>
</evidence>
<reference evidence="3 4" key="1">
    <citation type="journal article" date="2024" name="Chem. Sci.">
        <title>Discovery of megapolipeptins by genome mining of a Burkholderiales bacteria collection.</title>
        <authorList>
            <person name="Paulo B.S."/>
            <person name="Recchia M.J.J."/>
            <person name="Lee S."/>
            <person name="Fergusson C.H."/>
            <person name="Romanowski S.B."/>
            <person name="Hernandez A."/>
            <person name="Krull N."/>
            <person name="Liu D.Y."/>
            <person name="Cavanagh H."/>
            <person name="Bos A."/>
            <person name="Gray C.A."/>
            <person name="Murphy B.T."/>
            <person name="Linington R.G."/>
            <person name="Eustaquio A.S."/>
        </authorList>
    </citation>
    <scope>NUCLEOTIDE SEQUENCE [LARGE SCALE GENOMIC DNA]</scope>
    <source>
        <strain evidence="3 4">RL17-350-BIC-A</strain>
    </source>
</reference>
<dbReference type="SUPFAM" id="SSF54909">
    <property type="entry name" value="Dimeric alpha+beta barrel"/>
    <property type="match status" value="1"/>
</dbReference>
<gene>
    <name evidence="3" type="ORF">PQR57_02725</name>
</gene>
<feature type="domain" description="YCII-related" evidence="2">
    <location>
        <begin position="1"/>
        <end position="86"/>
    </location>
</feature>
<evidence type="ECO:0000313" key="3">
    <source>
        <dbReference type="EMBL" id="MFL9999926.1"/>
    </source>
</evidence>
<evidence type="ECO:0000256" key="1">
    <source>
        <dbReference type="ARBA" id="ARBA00007689"/>
    </source>
</evidence>
<dbReference type="InterPro" id="IPR011008">
    <property type="entry name" value="Dimeric_a/b-barrel"/>
</dbReference>
<dbReference type="RefSeq" id="WP_408175433.1">
    <property type="nucleotide sequence ID" value="NZ_JAQQEZ010000002.1"/>
</dbReference>
<dbReference type="NCBIfam" id="NF009508">
    <property type="entry name" value="PRK12866.1"/>
    <property type="match status" value="1"/>
</dbReference>
<protein>
    <submittedName>
        <fullName evidence="3">YciI-like protein</fullName>
    </submittedName>
</protein>
<dbReference type="EMBL" id="JAQQEZ010000002">
    <property type="protein sequence ID" value="MFL9999926.1"/>
    <property type="molecule type" value="Genomic_DNA"/>
</dbReference>
<dbReference type="PANTHER" id="PTHR33606">
    <property type="entry name" value="PROTEIN YCII"/>
    <property type="match status" value="1"/>
</dbReference>
<dbReference type="InterPro" id="IPR005545">
    <property type="entry name" value="YCII"/>
</dbReference>
<dbReference type="Proteomes" id="UP001629230">
    <property type="component" value="Unassembled WGS sequence"/>
</dbReference>
<dbReference type="Gene3D" id="3.30.70.1060">
    <property type="entry name" value="Dimeric alpha+beta barrel"/>
    <property type="match status" value="1"/>
</dbReference>
<name>A0ABW9AKL3_9BURK</name>